<dbReference type="AlphaFoldDB" id="A0A6I6JUY6"/>
<evidence type="ECO:0000313" key="1">
    <source>
        <dbReference type="EMBL" id="QGY46351.1"/>
    </source>
</evidence>
<dbReference type="Proteomes" id="UP000428260">
    <property type="component" value="Chromosome"/>
</dbReference>
<organism evidence="1 2">
    <name type="scientific">Maribellus comscasis</name>
    <dbReference type="NCBI Taxonomy" id="2681766"/>
    <lineage>
        <taxon>Bacteria</taxon>
        <taxon>Pseudomonadati</taxon>
        <taxon>Bacteroidota</taxon>
        <taxon>Bacteroidia</taxon>
        <taxon>Marinilabiliales</taxon>
        <taxon>Prolixibacteraceae</taxon>
        <taxon>Maribellus</taxon>
    </lineage>
</organism>
<protein>
    <submittedName>
        <fullName evidence="1">Uncharacterized protein</fullName>
    </submittedName>
</protein>
<name>A0A6I6JUY6_9BACT</name>
<accession>A0A6I6JUY6</accession>
<proteinExistence type="predicted"/>
<gene>
    <name evidence="1" type="ORF">GM418_22610</name>
</gene>
<dbReference type="EMBL" id="CP046401">
    <property type="protein sequence ID" value="QGY46351.1"/>
    <property type="molecule type" value="Genomic_DNA"/>
</dbReference>
<sequence>MTDKLILLFSFFYSYTLWGAFNPTTEKIQGLEKSEIYVPARAITNGPKHHWFGYYDKLQFDPGNRFVLCMEVDFEGRSPEADDKISIGMVDLENNDEWIKLGTSKAWGWQQGCMLQFVPGSDSLVIWNDRDGDKFISHLFNIYTRKEKILPFAIYALSPDGEHAVTTDFERIQDTRKGYGYAGIADPNRDDIAPDNAGIYVCNLKTGKKKLIISYAQMVKMPMLADDNANKDRAEQKNWFNHLLFNTDGSRFIFLHRWKAVNKKDVGGFATLMYTSDLKGKDIRLVDPSNYTSHFIWRDKNHIAAWTRQPSHGPGFYVFTDGKPEETYVLNQERMPVNGHNTYLPNKKDWILNDSYPDANRKQHVYLYNVVTDQKIPLGDFYLAPEYKGEWRCDTHPRSSNNGKLVCIDCPTENGGRQLVLMDISETVK</sequence>
<dbReference type="KEGG" id="mcos:GM418_22610"/>
<reference evidence="1 2" key="1">
    <citation type="submission" date="2019-11" db="EMBL/GenBank/DDBJ databases">
        <authorList>
            <person name="Zheng R.K."/>
            <person name="Sun C.M."/>
        </authorList>
    </citation>
    <scope>NUCLEOTIDE SEQUENCE [LARGE SCALE GENOMIC DNA]</scope>
    <source>
        <strain evidence="1 2">WC007</strain>
    </source>
</reference>
<dbReference type="RefSeq" id="WP_158869487.1">
    <property type="nucleotide sequence ID" value="NZ_CP046401.1"/>
</dbReference>
<dbReference type="SUPFAM" id="SSF82171">
    <property type="entry name" value="DPP6 N-terminal domain-like"/>
    <property type="match status" value="1"/>
</dbReference>
<keyword evidence="2" id="KW-1185">Reference proteome</keyword>
<evidence type="ECO:0000313" key="2">
    <source>
        <dbReference type="Proteomes" id="UP000428260"/>
    </source>
</evidence>